<evidence type="ECO:0000313" key="1">
    <source>
        <dbReference type="EMBL" id="TLX63256.1"/>
    </source>
</evidence>
<dbReference type="EMBL" id="QLAG01000013">
    <property type="protein sequence ID" value="TLX63256.1"/>
    <property type="molecule type" value="Genomic_DNA"/>
</dbReference>
<dbReference type="RefSeq" id="WP_138411832.1">
    <property type="nucleotide sequence ID" value="NZ_QLAG01000013.1"/>
</dbReference>
<dbReference type="InterPro" id="IPR023375">
    <property type="entry name" value="ADC_dom_sf"/>
</dbReference>
<gene>
    <name evidence="1" type="ORF">DN820_12045</name>
</gene>
<keyword evidence="2" id="KW-1185">Reference proteome</keyword>
<proteinExistence type="predicted"/>
<name>A0A5R9QDP2_9GAMM</name>
<dbReference type="InterPro" id="IPR010451">
    <property type="entry name" value="Acetoacetate_decarboxylase"/>
</dbReference>
<dbReference type="Gene3D" id="2.40.400.10">
    <property type="entry name" value="Acetoacetate decarboxylase-like"/>
    <property type="match status" value="1"/>
</dbReference>
<comment type="caution">
    <text evidence="1">The sequence shown here is derived from an EMBL/GenBank/DDBJ whole genome shotgun (WGS) entry which is preliminary data.</text>
</comment>
<evidence type="ECO:0000313" key="2">
    <source>
        <dbReference type="Proteomes" id="UP000306753"/>
    </source>
</evidence>
<sequence>MDTNDQTRFPPAPWHLTGTACVSAWRVPTRDLPPAPKGLDYATLGDAALVLTIWATYLPGGTLAYNELAVAAVVRGHGMLAPAATVTHIWVDDERSVAGGRELWSIPKQPGDFVGEPHADAKGFAARLSTDDQPVASVSFAPNVSLPGQPSASGFVIQQNDCGLLRTRCRGRGRLVTGRASWDFAAAGPLAFLHGRTPMFSLRVRDLQASFGI</sequence>
<dbReference type="AlphaFoldDB" id="A0A5R9QDP2"/>
<dbReference type="Pfam" id="PF06314">
    <property type="entry name" value="ADC"/>
    <property type="match status" value="1"/>
</dbReference>
<reference evidence="1 2" key="1">
    <citation type="journal article" date="2017" name="Eur. J. Clin. Microbiol. Infect. Dis.">
        <title>Uncommonly isolated clinical Pseudomonas: identification and phylogenetic assignation.</title>
        <authorList>
            <person name="Mulet M."/>
            <person name="Gomila M."/>
            <person name="Ramirez A."/>
            <person name="Cardew S."/>
            <person name="Moore E.R."/>
            <person name="Lalucat J."/>
            <person name="Garcia-Valdes E."/>
        </authorList>
    </citation>
    <scope>NUCLEOTIDE SEQUENCE [LARGE SCALE GENOMIC DNA]</scope>
    <source>
        <strain evidence="1 2">SD129</strain>
    </source>
</reference>
<dbReference type="GO" id="GO:0016829">
    <property type="term" value="F:lyase activity"/>
    <property type="evidence" value="ECO:0007669"/>
    <property type="project" value="InterPro"/>
</dbReference>
<organism evidence="1 2">
    <name type="scientific">Stutzerimonas nosocomialis</name>
    <dbReference type="NCBI Taxonomy" id="1056496"/>
    <lineage>
        <taxon>Bacteria</taxon>
        <taxon>Pseudomonadati</taxon>
        <taxon>Pseudomonadota</taxon>
        <taxon>Gammaproteobacteria</taxon>
        <taxon>Pseudomonadales</taxon>
        <taxon>Pseudomonadaceae</taxon>
        <taxon>Stutzerimonas</taxon>
    </lineage>
</organism>
<dbReference type="Proteomes" id="UP000306753">
    <property type="component" value="Unassembled WGS sequence"/>
</dbReference>
<dbReference type="SUPFAM" id="SSF160104">
    <property type="entry name" value="Acetoacetate decarboxylase-like"/>
    <property type="match status" value="1"/>
</dbReference>
<protein>
    <submittedName>
        <fullName evidence="1">Acetoacetate decarboxylase</fullName>
    </submittedName>
</protein>
<accession>A0A5R9QDP2</accession>